<gene>
    <name evidence="1" type="ORF">GCM10007966_22230</name>
</gene>
<evidence type="ECO:0000313" key="2">
    <source>
        <dbReference type="Proteomes" id="UP000630149"/>
    </source>
</evidence>
<dbReference type="Proteomes" id="UP000630149">
    <property type="component" value="Unassembled WGS sequence"/>
</dbReference>
<dbReference type="RefSeq" id="WP_131776437.1">
    <property type="nucleotide sequence ID" value="NZ_BMOB01000015.1"/>
</dbReference>
<reference evidence="1" key="2">
    <citation type="submission" date="2020-09" db="EMBL/GenBank/DDBJ databases">
        <authorList>
            <person name="Sun Q."/>
            <person name="Ohkuma M."/>
        </authorList>
    </citation>
    <scope>NUCLEOTIDE SEQUENCE</scope>
    <source>
        <strain evidence="1">JCM 13919</strain>
    </source>
</reference>
<dbReference type="EMBL" id="BMOB01000015">
    <property type="protein sequence ID" value="GGI93207.1"/>
    <property type="molecule type" value="Genomic_DNA"/>
</dbReference>
<accession>A0A917JZQ5</accession>
<proteinExistence type="predicted"/>
<protein>
    <submittedName>
        <fullName evidence="1">Uncharacterized protein</fullName>
    </submittedName>
</protein>
<comment type="caution">
    <text evidence="1">The sequence shown here is derived from an EMBL/GenBank/DDBJ whole genome shotgun (WGS) entry which is preliminary data.</text>
</comment>
<name>A0A917JZQ5_9GAMM</name>
<evidence type="ECO:0000313" key="1">
    <source>
        <dbReference type="EMBL" id="GGI93207.1"/>
    </source>
</evidence>
<sequence length="202" mass="22855">MRKKKGSAVGEIYSLELLMSVCRTAGFKAEAYAPNHEEDYIKTLITLVDDNQAPIVFFDLDKSWDGQNEHAAVVVGYYHNQSGETHFIITQFGLYYDFNGMELARSSLYSLKEQREAETFTKVWNASNSATEWRLFPQKSISGMVLPVPERTAKPKAESETALRGKIMVVTGPIITPFIDNSFFAQTHISDEPVEVVRRYSV</sequence>
<reference evidence="1" key="1">
    <citation type="journal article" date="2014" name="Int. J. Syst. Evol. Microbiol.">
        <title>Complete genome sequence of Corynebacterium casei LMG S-19264T (=DSM 44701T), isolated from a smear-ripened cheese.</title>
        <authorList>
            <consortium name="US DOE Joint Genome Institute (JGI-PGF)"/>
            <person name="Walter F."/>
            <person name="Albersmeier A."/>
            <person name="Kalinowski J."/>
            <person name="Ruckert C."/>
        </authorList>
    </citation>
    <scope>NUCLEOTIDE SEQUENCE</scope>
    <source>
        <strain evidence="1">JCM 13919</strain>
    </source>
</reference>
<organism evidence="1 2">
    <name type="scientific">Legionella impletisoli</name>
    <dbReference type="NCBI Taxonomy" id="343510"/>
    <lineage>
        <taxon>Bacteria</taxon>
        <taxon>Pseudomonadati</taxon>
        <taxon>Pseudomonadota</taxon>
        <taxon>Gammaproteobacteria</taxon>
        <taxon>Legionellales</taxon>
        <taxon>Legionellaceae</taxon>
        <taxon>Legionella</taxon>
    </lineage>
</organism>
<dbReference type="AlphaFoldDB" id="A0A917JZQ5"/>
<keyword evidence="2" id="KW-1185">Reference proteome</keyword>
<dbReference type="OrthoDB" id="5636889at2"/>